<keyword evidence="3" id="KW-1185">Reference proteome</keyword>
<reference evidence="2 3" key="1">
    <citation type="submission" date="2020-08" db="EMBL/GenBank/DDBJ databases">
        <title>Functional genomics of gut bacteria from endangered species of beetles.</title>
        <authorList>
            <person name="Carlos-Shanley C."/>
        </authorList>
    </citation>
    <scope>NUCLEOTIDE SEQUENCE [LARGE SCALE GENOMIC DNA]</scope>
    <source>
        <strain evidence="2 3">S00202</strain>
    </source>
</reference>
<dbReference type="Proteomes" id="UP000557193">
    <property type="component" value="Unassembled WGS sequence"/>
</dbReference>
<gene>
    <name evidence="2" type="ORF">HNP49_000735</name>
</gene>
<keyword evidence="1" id="KW-0732">Signal</keyword>
<comment type="caution">
    <text evidence="2">The sequence shown here is derived from an EMBL/GenBank/DDBJ whole genome shotgun (WGS) entry which is preliminary data.</text>
</comment>
<evidence type="ECO:0000256" key="1">
    <source>
        <dbReference type="SAM" id="SignalP"/>
    </source>
</evidence>
<evidence type="ECO:0000313" key="2">
    <source>
        <dbReference type="EMBL" id="MBB6340585.1"/>
    </source>
</evidence>
<feature type="chain" id="PRO_5031027503" description="Lipoprotein" evidence="1">
    <location>
        <begin position="22"/>
        <end position="204"/>
    </location>
</feature>
<dbReference type="RefSeq" id="WP_184680702.1">
    <property type="nucleotide sequence ID" value="NZ_JACHLL010000001.1"/>
</dbReference>
<sequence length="204" mass="22383">MKIKNSYLLIAAAMLHGCSTADMYTEPTDHKAANLRITTSNPTEFKFCLAVATVNPTTCKGDKIIGGISCRPEADEKRLGMPESVPPRDGVLERKIPSNKTFSIAPLMLFQDIDFGDLVSSPSKYVGLTLGACRVPMFTPEESGNYQIDFSIAPGNCDVKLYKFDNNGTRTDITNNQQSFVELISNNNNTGSLLCEEKGDDWVE</sequence>
<evidence type="ECO:0000313" key="3">
    <source>
        <dbReference type="Proteomes" id="UP000557193"/>
    </source>
</evidence>
<organism evidence="2 3">
    <name type="scientific">Pseudomonas fluvialis</name>
    <dbReference type="NCBI Taxonomy" id="1793966"/>
    <lineage>
        <taxon>Bacteria</taxon>
        <taxon>Pseudomonadati</taxon>
        <taxon>Pseudomonadota</taxon>
        <taxon>Gammaproteobacteria</taxon>
        <taxon>Pseudomonadales</taxon>
        <taxon>Pseudomonadaceae</taxon>
        <taxon>Pseudomonas</taxon>
    </lineage>
</organism>
<name>A0A7X0BPX6_9PSED</name>
<feature type="signal peptide" evidence="1">
    <location>
        <begin position="1"/>
        <end position="21"/>
    </location>
</feature>
<proteinExistence type="predicted"/>
<protein>
    <recommendedName>
        <fullName evidence="4">Lipoprotein</fullName>
    </recommendedName>
</protein>
<evidence type="ECO:0008006" key="4">
    <source>
        <dbReference type="Google" id="ProtNLM"/>
    </source>
</evidence>
<dbReference type="AlphaFoldDB" id="A0A7X0BPX6"/>
<dbReference type="EMBL" id="JACHLL010000001">
    <property type="protein sequence ID" value="MBB6340585.1"/>
    <property type="molecule type" value="Genomic_DNA"/>
</dbReference>
<accession>A0A7X0BPX6</accession>